<dbReference type="OrthoDB" id="434144at2759"/>
<evidence type="ECO:0000256" key="6">
    <source>
        <dbReference type="ARBA" id="ARBA00048539"/>
    </source>
</evidence>
<accession>A0A8H6IGF0</accession>
<feature type="compositionally biased region" description="Polar residues" evidence="7">
    <location>
        <begin position="56"/>
        <end position="74"/>
    </location>
</feature>
<evidence type="ECO:0000259" key="8">
    <source>
        <dbReference type="Pfam" id="PF01171"/>
    </source>
</evidence>
<keyword evidence="2" id="KW-0436">Ligase</keyword>
<dbReference type="EMBL" id="JACGCI010000005">
    <property type="protein sequence ID" value="KAF6763979.1"/>
    <property type="molecule type" value="Genomic_DNA"/>
</dbReference>
<dbReference type="Proteomes" id="UP000521943">
    <property type="component" value="Unassembled WGS sequence"/>
</dbReference>
<dbReference type="NCBIfam" id="TIGR02432">
    <property type="entry name" value="lysidine_TilS_N"/>
    <property type="match status" value="1"/>
</dbReference>
<dbReference type="Pfam" id="PF01171">
    <property type="entry name" value="ATP_bind_3"/>
    <property type="match status" value="1"/>
</dbReference>
<keyword evidence="10" id="KW-1185">Reference proteome</keyword>
<comment type="catalytic activity">
    <reaction evidence="6">
        <text>cytidine(34) in tRNA(Ile2) + L-lysine + ATP = lysidine(34) in tRNA(Ile2) + AMP + diphosphate + H(+)</text>
        <dbReference type="Rhea" id="RHEA:43744"/>
        <dbReference type="Rhea" id="RHEA-COMP:10625"/>
        <dbReference type="Rhea" id="RHEA-COMP:10670"/>
        <dbReference type="ChEBI" id="CHEBI:15378"/>
        <dbReference type="ChEBI" id="CHEBI:30616"/>
        <dbReference type="ChEBI" id="CHEBI:32551"/>
        <dbReference type="ChEBI" id="CHEBI:33019"/>
        <dbReference type="ChEBI" id="CHEBI:82748"/>
        <dbReference type="ChEBI" id="CHEBI:83665"/>
        <dbReference type="ChEBI" id="CHEBI:456215"/>
        <dbReference type="EC" id="6.3.4.19"/>
    </reaction>
</comment>
<evidence type="ECO:0000256" key="1">
    <source>
        <dbReference type="ARBA" id="ARBA00013267"/>
    </source>
</evidence>
<gene>
    <name evidence="9" type="ORF">DFP72DRAFT_873909</name>
</gene>
<proteinExistence type="inferred from homology"/>
<organism evidence="9 10">
    <name type="scientific">Ephemerocybe angulata</name>
    <dbReference type="NCBI Taxonomy" id="980116"/>
    <lineage>
        <taxon>Eukaryota</taxon>
        <taxon>Fungi</taxon>
        <taxon>Dikarya</taxon>
        <taxon>Basidiomycota</taxon>
        <taxon>Agaricomycotina</taxon>
        <taxon>Agaricomycetes</taxon>
        <taxon>Agaricomycetidae</taxon>
        <taxon>Agaricales</taxon>
        <taxon>Agaricineae</taxon>
        <taxon>Psathyrellaceae</taxon>
        <taxon>Ephemerocybe</taxon>
    </lineage>
</organism>
<keyword evidence="4" id="KW-0547">Nucleotide-binding</keyword>
<dbReference type="InterPro" id="IPR012094">
    <property type="entry name" value="tRNA_Ile_lys_synt"/>
</dbReference>
<evidence type="ECO:0000256" key="4">
    <source>
        <dbReference type="ARBA" id="ARBA00022741"/>
    </source>
</evidence>
<dbReference type="GO" id="GO:0008033">
    <property type="term" value="P:tRNA processing"/>
    <property type="evidence" value="ECO:0007669"/>
    <property type="project" value="UniProtKB-KW"/>
</dbReference>
<evidence type="ECO:0000313" key="10">
    <source>
        <dbReference type="Proteomes" id="UP000521943"/>
    </source>
</evidence>
<dbReference type="GO" id="GO:0032267">
    <property type="term" value="F:tRNA(Ile)-lysidine synthase activity"/>
    <property type="evidence" value="ECO:0007669"/>
    <property type="project" value="UniProtKB-EC"/>
</dbReference>
<evidence type="ECO:0000256" key="2">
    <source>
        <dbReference type="ARBA" id="ARBA00022598"/>
    </source>
</evidence>
<protein>
    <recommendedName>
        <fullName evidence="1">tRNA(Ile)-lysidine synthetase</fullName>
        <ecNumber evidence="1">6.3.4.19</ecNumber>
    </recommendedName>
</protein>
<dbReference type="Gene3D" id="3.40.50.620">
    <property type="entry name" value="HUPs"/>
    <property type="match status" value="1"/>
</dbReference>
<feature type="domain" description="tRNA(Ile)-lysidine/2-thiocytidine synthase N-terminal" evidence="8">
    <location>
        <begin position="32"/>
        <end position="254"/>
    </location>
</feature>
<evidence type="ECO:0000256" key="3">
    <source>
        <dbReference type="ARBA" id="ARBA00022694"/>
    </source>
</evidence>
<dbReference type="EC" id="6.3.4.19" evidence="1"/>
<name>A0A8H6IGF0_9AGAR</name>
<sequence>MSAVRAIEPISRGEFSKMLRRARPPPGWGKSIAVANSGGPDSTCLLYLLHEYFSSDGTPPGNQRNDSTSNSHQKANPRIVSLTVDHGLQSSSADMAARTARFAESLGVEHSTTKIPWGEGVFPPLPAPGAPFEETARRARYRTLFDEMTRLQANALAAGHHLDDQVETGLMRLRLGSSMLGASGMRYCRRWGMGNVIGGLDWAGVEGMRRWIVRPFLGVSKDRILATCEANRLEYVVDKTNFQPEVTLRNAVRHVVKYGKESAQNFPPKLLQDIETIDTALENLPNFDGNLNSGPERLRAFVQEMGREVEAIEKEVDEITHKGRLPSPIGTFLISKEALEGIKDKPLVQRALVLRILRYVSPNPWGSLRAQAKRRSARLEELARCLTTPMSALSKPFSMSSQVLWKPVLKRPKIVKGKSKGKVPAGWIASRQPPDLQNAWGVADRDITEPLLQALEARESEGDGGALDILFDCRFRIRIHLDAIPQAVIDALAAGITNLSIRCDKELYYPSVVLRTPKNELVLNPADNPTPKFPEGIAFAKPVDWVSIEFIRTLGNI</sequence>
<evidence type="ECO:0000256" key="7">
    <source>
        <dbReference type="SAM" id="MobiDB-lite"/>
    </source>
</evidence>
<comment type="caution">
    <text evidence="9">The sequence shown here is derived from an EMBL/GenBank/DDBJ whole genome shotgun (WGS) entry which is preliminary data.</text>
</comment>
<feature type="region of interest" description="Disordered" evidence="7">
    <location>
        <begin position="56"/>
        <end position="75"/>
    </location>
</feature>
<keyword evidence="5" id="KW-0067">ATP-binding</keyword>
<dbReference type="GO" id="GO:0005524">
    <property type="term" value="F:ATP binding"/>
    <property type="evidence" value="ECO:0007669"/>
    <property type="project" value="UniProtKB-KW"/>
</dbReference>
<dbReference type="PANTHER" id="PTHR43033">
    <property type="entry name" value="TRNA(ILE)-LYSIDINE SYNTHASE-RELATED"/>
    <property type="match status" value="1"/>
</dbReference>
<evidence type="ECO:0000256" key="5">
    <source>
        <dbReference type="ARBA" id="ARBA00022840"/>
    </source>
</evidence>
<dbReference type="SUPFAM" id="SSF52402">
    <property type="entry name" value="Adenine nucleotide alpha hydrolases-like"/>
    <property type="match status" value="1"/>
</dbReference>
<evidence type="ECO:0000313" key="9">
    <source>
        <dbReference type="EMBL" id="KAF6763979.1"/>
    </source>
</evidence>
<dbReference type="InterPro" id="IPR012795">
    <property type="entry name" value="tRNA_Ile_lys_synt_N"/>
</dbReference>
<keyword evidence="3" id="KW-0819">tRNA processing</keyword>
<dbReference type="HAMAP" id="MF_01161">
    <property type="entry name" value="tRNA_Ile_lys_synt"/>
    <property type="match status" value="1"/>
</dbReference>
<reference evidence="9 10" key="1">
    <citation type="submission" date="2020-07" db="EMBL/GenBank/DDBJ databases">
        <title>Comparative genomics of pyrophilous fungi reveals a link between fire events and developmental genes.</title>
        <authorList>
            <consortium name="DOE Joint Genome Institute"/>
            <person name="Steindorff A.S."/>
            <person name="Carver A."/>
            <person name="Calhoun S."/>
            <person name="Stillman K."/>
            <person name="Liu H."/>
            <person name="Lipzen A."/>
            <person name="Pangilinan J."/>
            <person name="Labutti K."/>
            <person name="Bruns T.D."/>
            <person name="Grigoriev I.V."/>
        </authorList>
    </citation>
    <scope>NUCLEOTIDE SEQUENCE [LARGE SCALE GENOMIC DNA]</scope>
    <source>
        <strain evidence="9 10">CBS 144469</strain>
    </source>
</reference>
<dbReference type="InterPro" id="IPR011063">
    <property type="entry name" value="TilS/TtcA_N"/>
</dbReference>
<dbReference type="InterPro" id="IPR014729">
    <property type="entry name" value="Rossmann-like_a/b/a_fold"/>
</dbReference>
<dbReference type="CDD" id="cd01992">
    <property type="entry name" value="TilS_N"/>
    <property type="match status" value="1"/>
</dbReference>
<dbReference type="AlphaFoldDB" id="A0A8H6IGF0"/>
<dbReference type="PANTHER" id="PTHR43033:SF1">
    <property type="entry name" value="TRNA(ILE)-LYSIDINE SYNTHASE-RELATED"/>
    <property type="match status" value="1"/>
</dbReference>